<reference evidence="2" key="1">
    <citation type="journal article" date="2019" name="Int. J. Syst. Evol. Microbiol.">
        <title>The Global Catalogue of Microorganisms (GCM) 10K type strain sequencing project: providing services to taxonomists for standard genome sequencing and annotation.</title>
        <authorList>
            <consortium name="The Broad Institute Genomics Platform"/>
            <consortium name="The Broad Institute Genome Sequencing Center for Infectious Disease"/>
            <person name="Wu L."/>
            <person name="Ma J."/>
        </authorList>
    </citation>
    <scope>NUCLEOTIDE SEQUENCE [LARGE SCALE GENOMIC DNA]</scope>
    <source>
        <strain evidence="2">WLHS5</strain>
    </source>
</reference>
<accession>A0ABW2LGU4</accession>
<dbReference type="RefSeq" id="WP_380666925.1">
    <property type="nucleotide sequence ID" value="NZ_JBHTCJ010000004.1"/>
</dbReference>
<dbReference type="Gene3D" id="3.40.960.10">
    <property type="entry name" value="VSR Endonuclease"/>
    <property type="match status" value="1"/>
</dbReference>
<keyword evidence="2" id="KW-1185">Reference proteome</keyword>
<comment type="caution">
    <text evidence="1">The sequence shown here is derived from an EMBL/GenBank/DDBJ whole genome shotgun (WGS) entry which is preliminary data.</text>
</comment>
<dbReference type="InterPro" id="IPR011335">
    <property type="entry name" value="Restrct_endonuc-II-like"/>
</dbReference>
<dbReference type="SUPFAM" id="SSF52980">
    <property type="entry name" value="Restriction endonuclease-like"/>
    <property type="match status" value="1"/>
</dbReference>
<name>A0ABW2LGU4_9PSEU</name>
<evidence type="ECO:0008006" key="3">
    <source>
        <dbReference type="Google" id="ProtNLM"/>
    </source>
</evidence>
<gene>
    <name evidence="1" type="ORF">ACFQRI_10000</name>
</gene>
<dbReference type="Proteomes" id="UP001596504">
    <property type="component" value="Unassembled WGS sequence"/>
</dbReference>
<protein>
    <recommendedName>
        <fullName evidence="3">DUF559 domain-containing protein</fullName>
    </recommendedName>
</protein>
<organism evidence="1 2">
    <name type="scientific">Saccharopolyspora griseoalba</name>
    <dbReference type="NCBI Taxonomy" id="1431848"/>
    <lineage>
        <taxon>Bacteria</taxon>
        <taxon>Bacillati</taxon>
        <taxon>Actinomycetota</taxon>
        <taxon>Actinomycetes</taxon>
        <taxon>Pseudonocardiales</taxon>
        <taxon>Pseudonocardiaceae</taxon>
        <taxon>Saccharopolyspora</taxon>
    </lineage>
</organism>
<proteinExistence type="predicted"/>
<evidence type="ECO:0000313" key="2">
    <source>
        <dbReference type="Proteomes" id="UP001596504"/>
    </source>
</evidence>
<dbReference type="EMBL" id="JBHTCJ010000004">
    <property type="protein sequence ID" value="MFC7341744.1"/>
    <property type="molecule type" value="Genomic_DNA"/>
</dbReference>
<sequence length="292" mass="32302">MRTINAFARNRTSGLFTRREVLQAGFTDSDLRKAPCHRVIQGVYRTHRTALTHELRCRAAALVLPEGAVITGRSAATLRGVPLALSTDPVEVLTSGCKRTHGIRAWGLRRRPFEYAPWSGIQLATPERTALDLLARHPLERGVAYVDALLHAGVITEEGLGRFLAGRHDDGIVQARRAFQLLDGRAESIPESVLRVRLVREGLKPVPQLEIPGEHGTPLRGDLGFEEAKVLAEYEGAWHADAVQFERDERRRRWLRANGWLVFVVTSAVLADPSATAVHDIADAVRTRSSLA</sequence>
<evidence type="ECO:0000313" key="1">
    <source>
        <dbReference type="EMBL" id="MFC7341744.1"/>
    </source>
</evidence>